<evidence type="ECO:0000313" key="2">
    <source>
        <dbReference type="EMBL" id="KAK2726243.1"/>
    </source>
</evidence>
<keyword evidence="3" id="KW-1185">Reference proteome</keyword>
<comment type="caution">
    <text evidence="2">The sequence shown here is derived from an EMBL/GenBank/DDBJ whole genome shotgun (WGS) entry which is preliminary data.</text>
</comment>
<evidence type="ECO:0000256" key="1">
    <source>
        <dbReference type="SAM" id="MobiDB-lite"/>
    </source>
</evidence>
<dbReference type="EMBL" id="JAVRJZ010000002">
    <property type="protein sequence ID" value="KAK2726243.1"/>
    <property type="molecule type" value="Genomic_DNA"/>
</dbReference>
<feature type="compositionally biased region" description="Basic and acidic residues" evidence="1">
    <location>
        <begin position="112"/>
        <end position="122"/>
    </location>
</feature>
<name>A0AA88IDQ0_ARTSF</name>
<organism evidence="2 3">
    <name type="scientific">Artemia franciscana</name>
    <name type="common">Brine shrimp</name>
    <name type="synonym">Artemia sanfranciscana</name>
    <dbReference type="NCBI Taxonomy" id="6661"/>
    <lineage>
        <taxon>Eukaryota</taxon>
        <taxon>Metazoa</taxon>
        <taxon>Ecdysozoa</taxon>
        <taxon>Arthropoda</taxon>
        <taxon>Crustacea</taxon>
        <taxon>Branchiopoda</taxon>
        <taxon>Anostraca</taxon>
        <taxon>Artemiidae</taxon>
        <taxon>Artemia</taxon>
    </lineage>
</organism>
<feature type="compositionally biased region" description="Basic and acidic residues" evidence="1">
    <location>
        <begin position="38"/>
        <end position="50"/>
    </location>
</feature>
<feature type="region of interest" description="Disordered" evidence="1">
    <location>
        <begin position="38"/>
        <end position="127"/>
    </location>
</feature>
<dbReference type="AlphaFoldDB" id="A0AA88IDQ0"/>
<sequence>MSLQRQYNSPIRLYSPENVIEVIAKTTMVSNSERTIDARKAGESDTKKLEQVNMDMETIPPSGNPRSSRSILRRRNSDNLWPPGRSSSRDKPRNSSRDREIPKVPRPISVDRVGRSSSRERPIGTCGDVQISWPPEYNALVGATVVNMGALHSSHAYTQARKVAWPPKSPHTSFDHGESLVRRSMSPVQAVKVPPPVPRKPGKIQDGNNIEYSNDRGSATESPVPPQLISHPLRDEAPLNQSPSPVVPSHPVVKTVNISRKTGDQVWPPVKESASKNPEVSMSPLMRPKRVNRDYGSFFSQNANPKSFPSYRAPPGTQHFTPHHDGITQL</sequence>
<evidence type="ECO:0000313" key="3">
    <source>
        <dbReference type="Proteomes" id="UP001187531"/>
    </source>
</evidence>
<protein>
    <submittedName>
        <fullName evidence="2">Uncharacterized protein</fullName>
    </submittedName>
</protein>
<reference evidence="2" key="1">
    <citation type="submission" date="2023-07" db="EMBL/GenBank/DDBJ databases">
        <title>Chromosome-level genome assembly of Artemia franciscana.</title>
        <authorList>
            <person name="Jo E."/>
        </authorList>
    </citation>
    <scope>NUCLEOTIDE SEQUENCE</scope>
    <source>
        <tissue evidence="2">Whole body</tissue>
    </source>
</reference>
<dbReference type="Proteomes" id="UP001187531">
    <property type="component" value="Unassembled WGS sequence"/>
</dbReference>
<gene>
    <name evidence="2" type="ORF">QYM36_000633</name>
</gene>
<feature type="compositionally biased region" description="Basic and acidic residues" evidence="1">
    <location>
        <begin position="87"/>
        <end position="103"/>
    </location>
</feature>
<proteinExistence type="predicted"/>
<feature type="compositionally biased region" description="Polar residues" evidence="1">
    <location>
        <begin position="206"/>
        <end position="221"/>
    </location>
</feature>
<accession>A0AA88IDQ0</accession>
<feature type="region of interest" description="Disordered" evidence="1">
    <location>
        <begin position="191"/>
        <end position="230"/>
    </location>
</feature>